<evidence type="ECO:0000313" key="3">
    <source>
        <dbReference type="Proteomes" id="UP000815677"/>
    </source>
</evidence>
<evidence type="ECO:0000313" key="2">
    <source>
        <dbReference type="EMBL" id="GAT59318.1"/>
    </source>
</evidence>
<feature type="region of interest" description="Disordered" evidence="1">
    <location>
        <begin position="205"/>
        <end position="256"/>
    </location>
</feature>
<proteinExistence type="predicted"/>
<feature type="compositionally biased region" description="Low complexity" evidence="1">
    <location>
        <begin position="245"/>
        <end position="256"/>
    </location>
</feature>
<name>A0ABQ0M7V5_MYCCL</name>
<dbReference type="Proteomes" id="UP000815677">
    <property type="component" value="Unassembled WGS sequence"/>
</dbReference>
<reference evidence="2" key="1">
    <citation type="submission" date="2014-09" db="EMBL/GenBank/DDBJ databases">
        <title>Genome sequence of the luminous mushroom Mycena chlorophos for searching fungal bioluminescence genes.</title>
        <authorList>
            <person name="Tanaka Y."/>
            <person name="Kasuga D."/>
            <person name="Oba Y."/>
            <person name="Hase S."/>
            <person name="Sato K."/>
            <person name="Oba Y."/>
            <person name="Sakakibara Y."/>
        </authorList>
    </citation>
    <scope>NUCLEOTIDE SEQUENCE</scope>
</reference>
<feature type="compositionally biased region" description="Low complexity" evidence="1">
    <location>
        <begin position="205"/>
        <end position="237"/>
    </location>
</feature>
<accession>A0ABQ0M7V5</accession>
<dbReference type="EMBL" id="DF849855">
    <property type="protein sequence ID" value="GAT59318.1"/>
    <property type="molecule type" value="Genomic_DNA"/>
</dbReference>
<protein>
    <recommendedName>
        <fullName evidence="4">Proteophosphoglycan 5</fullName>
    </recommendedName>
</protein>
<feature type="compositionally biased region" description="Low complexity" evidence="1">
    <location>
        <begin position="105"/>
        <end position="122"/>
    </location>
</feature>
<organism evidence="2 3">
    <name type="scientific">Mycena chlorophos</name>
    <name type="common">Agaric fungus</name>
    <name type="synonym">Agaricus chlorophos</name>
    <dbReference type="NCBI Taxonomy" id="658473"/>
    <lineage>
        <taxon>Eukaryota</taxon>
        <taxon>Fungi</taxon>
        <taxon>Dikarya</taxon>
        <taxon>Basidiomycota</taxon>
        <taxon>Agaricomycotina</taxon>
        <taxon>Agaricomycetes</taxon>
        <taxon>Agaricomycetidae</taxon>
        <taxon>Agaricales</taxon>
        <taxon>Marasmiineae</taxon>
        <taxon>Mycenaceae</taxon>
        <taxon>Mycena</taxon>
    </lineage>
</organism>
<gene>
    <name evidence="2" type="ORF">MCHLO_15630</name>
</gene>
<sequence length="378" mass="39279">MVIPVALDLPPNFSFGPSRDSSPLASALDFVFHRSRRRREALATYLSKSTMLVDAVPAASSTTTTQSSPSVAPVDLRHMTSNSALVVDARRASQHLQASARKGSRSPTSIPSSPTSVHSSSSAIFERDIEPIHLSPSTLGTKKDPHRIPRAKNTESIEQSVPSVLDSAASILTSIDTDDGDSVSVIAPAAPLLLDQAVMGRSRSSASGFASPIGFRSRSPSPSPRPNRNSLLLSLPPVHTPVASPPGSSSPNTSPIPLTARQLVVDAATVATPTSNKRLSFISYTDLLSSTPTATQPLSALTSPASSPGHIPGVGLAESIKATGPSSAYGGSAAPSLRNFALGDEDRTVDDVGGEWERSGLGRGLEERLEALQSVGMA</sequence>
<evidence type="ECO:0008006" key="4">
    <source>
        <dbReference type="Google" id="ProtNLM"/>
    </source>
</evidence>
<feature type="compositionally biased region" description="Low complexity" evidence="1">
    <location>
        <begin position="57"/>
        <end position="74"/>
    </location>
</feature>
<keyword evidence="3" id="KW-1185">Reference proteome</keyword>
<feature type="region of interest" description="Disordered" evidence="1">
    <location>
        <begin position="57"/>
        <end position="76"/>
    </location>
</feature>
<feature type="compositionally biased region" description="Basic and acidic residues" evidence="1">
    <location>
        <begin position="141"/>
        <end position="155"/>
    </location>
</feature>
<evidence type="ECO:0000256" key="1">
    <source>
        <dbReference type="SAM" id="MobiDB-lite"/>
    </source>
</evidence>
<feature type="region of interest" description="Disordered" evidence="1">
    <location>
        <begin position="92"/>
        <end position="161"/>
    </location>
</feature>